<reference evidence="2 3" key="1">
    <citation type="submission" date="2023-01" db="EMBL/GenBank/DDBJ databases">
        <authorList>
            <person name="Kreplak J."/>
        </authorList>
    </citation>
    <scope>NUCLEOTIDE SEQUENCE [LARGE SCALE GENOMIC DNA]</scope>
</reference>
<keyword evidence="1" id="KW-0472">Membrane</keyword>
<evidence type="ECO:0000313" key="2">
    <source>
        <dbReference type="EMBL" id="CAI8583071.1"/>
    </source>
</evidence>
<proteinExistence type="predicted"/>
<name>A0AAV0YAX0_VICFA</name>
<dbReference type="EMBL" id="CATIWC010000383">
    <property type="protein sequence ID" value="CAI8583071.1"/>
    <property type="molecule type" value="Genomic_DNA"/>
</dbReference>
<evidence type="ECO:0000313" key="3">
    <source>
        <dbReference type="Proteomes" id="UP001157006"/>
    </source>
</evidence>
<feature type="transmembrane region" description="Helical" evidence="1">
    <location>
        <begin position="92"/>
        <end position="110"/>
    </location>
</feature>
<dbReference type="Proteomes" id="UP001157006">
    <property type="component" value="Unassembled WGS sequence"/>
</dbReference>
<keyword evidence="1" id="KW-1133">Transmembrane helix</keyword>
<organism evidence="2 3">
    <name type="scientific">Vicia faba</name>
    <name type="common">Broad bean</name>
    <name type="synonym">Faba vulgaris</name>
    <dbReference type="NCBI Taxonomy" id="3906"/>
    <lineage>
        <taxon>Eukaryota</taxon>
        <taxon>Viridiplantae</taxon>
        <taxon>Streptophyta</taxon>
        <taxon>Embryophyta</taxon>
        <taxon>Tracheophyta</taxon>
        <taxon>Spermatophyta</taxon>
        <taxon>Magnoliopsida</taxon>
        <taxon>eudicotyledons</taxon>
        <taxon>Gunneridae</taxon>
        <taxon>Pentapetalae</taxon>
        <taxon>rosids</taxon>
        <taxon>fabids</taxon>
        <taxon>Fabales</taxon>
        <taxon>Fabaceae</taxon>
        <taxon>Papilionoideae</taxon>
        <taxon>50 kb inversion clade</taxon>
        <taxon>NPAAA clade</taxon>
        <taxon>Hologalegina</taxon>
        <taxon>IRL clade</taxon>
        <taxon>Fabeae</taxon>
        <taxon>Vicia</taxon>
    </lineage>
</organism>
<protein>
    <submittedName>
        <fullName evidence="2">Uncharacterized protein</fullName>
    </submittedName>
</protein>
<accession>A0AAV0YAX0</accession>
<keyword evidence="3" id="KW-1185">Reference proteome</keyword>
<sequence length="114" mass="12897">MGNGQDSQYISANFGAKVASLSMSKQNSDKLENFQGLKINWENKLSIVTFSMLSKSGGTVSPQKETKIASTHYLIQLHYIISLHKSLCRRPLRNILVFSPFLFLLPPLYVQTKY</sequence>
<evidence type="ECO:0000256" key="1">
    <source>
        <dbReference type="SAM" id="Phobius"/>
    </source>
</evidence>
<comment type="caution">
    <text evidence="2">The sequence shown here is derived from an EMBL/GenBank/DDBJ whole genome shotgun (WGS) entry which is preliminary data.</text>
</comment>
<keyword evidence="1" id="KW-0812">Transmembrane</keyword>
<gene>
    <name evidence="2" type="ORF">VFH_U010320</name>
</gene>
<dbReference type="AlphaFoldDB" id="A0AAV0YAX0"/>